<dbReference type="EMBL" id="VNJK01000001">
    <property type="protein sequence ID" value="TVX94663.1"/>
    <property type="molecule type" value="Genomic_DNA"/>
</dbReference>
<sequence>MRLFHFSEEDHIERFKPRVKANRTDMPPVVWAIDDEHQFMFFFPRNCPRIVYRKSQQVQEQDEAKFFGNTAANTIITVETHWYSRIINTTLYRYEFPTESFILFDETAGYYISREAVKPINKIAINNGLERLMDMNVEVRFTPNLYPVRDQLLESSIDDFGIHRFEHAVQL</sequence>
<dbReference type="Pfam" id="PF21820">
    <property type="entry name" value="DUF6886"/>
    <property type="match status" value="1"/>
</dbReference>
<organism evidence="1 2">
    <name type="scientific">Paenibacillus agilis</name>
    <dbReference type="NCBI Taxonomy" id="3020863"/>
    <lineage>
        <taxon>Bacteria</taxon>
        <taxon>Bacillati</taxon>
        <taxon>Bacillota</taxon>
        <taxon>Bacilli</taxon>
        <taxon>Bacillales</taxon>
        <taxon>Paenibacillaceae</taxon>
        <taxon>Paenibacillus</taxon>
    </lineage>
</organism>
<dbReference type="Proteomes" id="UP000318102">
    <property type="component" value="Unassembled WGS sequence"/>
</dbReference>
<dbReference type="OrthoDB" id="156685at2"/>
<dbReference type="InterPro" id="IPR049253">
    <property type="entry name" value="DUF6886"/>
</dbReference>
<comment type="caution">
    <text evidence="1">The sequence shown here is derived from an EMBL/GenBank/DDBJ whole genome shotgun (WGS) entry which is preliminary data.</text>
</comment>
<evidence type="ECO:0000313" key="1">
    <source>
        <dbReference type="EMBL" id="TVX94663.1"/>
    </source>
</evidence>
<name>A0A559J457_9BACL</name>
<gene>
    <name evidence="1" type="ORF">FPZ44_09290</name>
</gene>
<accession>A0A559J457</accession>
<keyword evidence="2" id="KW-1185">Reference proteome</keyword>
<proteinExistence type="predicted"/>
<evidence type="ECO:0000313" key="2">
    <source>
        <dbReference type="Proteomes" id="UP000318102"/>
    </source>
</evidence>
<reference evidence="1 2" key="1">
    <citation type="submission" date="2019-07" db="EMBL/GenBank/DDBJ databases">
        <authorList>
            <person name="Kim J."/>
        </authorList>
    </citation>
    <scope>NUCLEOTIDE SEQUENCE [LARGE SCALE GENOMIC DNA]</scope>
    <source>
        <strain evidence="1 2">N4</strain>
    </source>
</reference>
<dbReference type="AlphaFoldDB" id="A0A559J457"/>
<protein>
    <submittedName>
        <fullName evidence="1">Uncharacterized protein</fullName>
    </submittedName>
</protein>